<evidence type="ECO:0000313" key="3">
    <source>
        <dbReference type="Proteomes" id="UP001341840"/>
    </source>
</evidence>
<evidence type="ECO:0000256" key="1">
    <source>
        <dbReference type="SAM" id="MobiDB-lite"/>
    </source>
</evidence>
<protein>
    <submittedName>
        <fullName evidence="2">Uncharacterized protein</fullName>
    </submittedName>
</protein>
<keyword evidence="3" id="KW-1185">Reference proteome</keyword>
<evidence type="ECO:0000313" key="2">
    <source>
        <dbReference type="EMBL" id="MED6118664.1"/>
    </source>
</evidence>
<comment type="caution">
    <text evidence="2">The sequence shown here is derived from an EMBL/GenBank/DDBJ whole genome shotgun (WGS) entry which is preliminary data.</text>
</comment>
<accession>A0ABU6R481</accession>
<name>A0ABU6R481_9FABA</name>
<gene>
    <name evidence="2" type="ORF">PIB30_004713</name>
</gene>
<dbReference type="EMBL" id="JASCZI010030217">
    <property type="protein sequence ID" value="MED6118664.1"/>
    <property type="molecule type" value="Genomic_DNA"/>
</dbReference>
<proteinExistence type="predicted"/>
<feature type="region of interest" description="Disordered" evidence="1">
    <location>
        <begin position="92"/>
        <end position="111"/>
    </location>
</feature>
<feature type="compositionally biased region" description="Low complexity" evidence="1">
    <location>
        <begin position="19"/>
        <end position="29"/>
    </location>
</feature>
<feature type="compositionally biased region" description="Polar residues" evidence="1">
    <location>
        <begin position="134"/>
        <end position="153"/>
    </location>
</feature>
<dbReference type="Proteomes" id="UP001341840">
    <property type="component" value="Unassembled WGS sequence"/>
</dbReference>
<reference evidence="2 3" key="1">
    <citation type="journal article" date="2023" name="Plants (Basel)">
        <title>Bridging the Gap: Combining Genomics and Transcriptomics Approaches to Understand Stylosanthes scabra, an Orphan Legume from the Brazilian Caatinga.</title>
        <authorList>
            <person name="Ferreira-Neto J.R.C."/>
            <person name="da Silva M.D."/>
            <person name="Binneck E."/>
            <person name="de Melo N.F."/>
            <person name="da Silva R.H."/>
            <person name="de Melo A.L.T.M."/>
            <person name="Pandolfi V."/>
            <person name="Bustamante F.O."/>
            <person name="Brasileiro-Vidal A.C."/>
            <person name="Benko-Iseppon A.M."/>
        </authorList>
    </citation>
    <scope>NUCLEOTIDE SEQUENCE [LARGE SCALE GENOMIC DNA]</scope>
    <source>
        <tissue evidence="2">Leaves</tissue>
    </source>
</reference>
<feature type="compositionally biased region" description="Basic and acidic residues" evidence="1">
    <location>
        <begin position="1"/>
        <end position="10"/>
    </location>
</feature>
<feature type="region of interest" description="Disordered" evidence="1">
    <location>
        <begin position="134"/>
        <end position="168"/>
    </location>
</feature>
<organism evidence="2 3">
    <name type="scientific">Stylosanthes scabra</name>
    <dbReference type="NCBI Taxonomy" id="79078"/>
    <lineage>
        <taxon>Eukaryota</taxon>
        <taxon>Viridiplantae</taxon>
        <taxon>Streptophyta</taxon>
        <taxon>Embryophyta</taxon>
        <taxon>Tracheophyta</taxon>
        <taxon>Spermatophyta</taxon>
        <taxon>Magnoliopsida</taxon>
        <taxon>eudicotyledons</taxon>
        <taxon>Gunneridae</taxon>
        <taxon>Pentapetalae</taxon>
        <taxon>rosids</taxon>
        <taxon>fabids</taxon>
        <taxon>Fabales</taxon>
        <taxon>Fabaceae</taxon>
        <taxon>Papilionoideae</taxon>
        <taxon>50 kb inversion clade</taxon>
        <taxon>dalbergioids sensu lato</taxon>
        <taxon>Dalbergieae</taxon>
        <taxon>Pterocarpus clade</taxon>
        <taxon>Stylosanthes</taxon>
    </lineage>
</organism>
<sequence length="194" mass="20774">MQLSQKDESGKINLEPKSATTNDTANAAAGINVEEGSDFQIPFEFGKNSSAIKSVHGEEISTLKIPAVTLIINADSVEGEWTTVTNKKKAKQALHEENGQPVKFNNNVKPKHKTNPIFVPKVFAKKSASSLAHITNASSSSNGPHISKTPNTLSKRKWARPNSLPSSPDAYGLVDVPLLDYIATCPSQKGPIAS</sequence>
<feature type="region of interest" description="Disordered" evidence="1">
    <location>
        <begin position="1"/>
        <end position="29"/>
    </location>
</feature>